<protein>
    <submittedName>
        <fullName evidence="2">SdpI family protein</fullName>
    </submittedName>
</protein>
<comment type="caution">
    <text evidence="2">The sequence shown here is derived from an EMBL/GenBank/DDBJ whole genome shotgun (WGS) entry which is preliminary data.</text>
</comment>
<dbReference type="RefSeq" id="WP_169678159.1">
    <property type="nucleotide sequence ID" value="NZ_JABBNU010000002.1"/>
</dbReference>
<proteinExistence type="predicted"/>
<feature type="transmembrane region" description="Helical" evidence="1">
    <location>
        <begin position="64"/>
        <end position="83"/>
    </location>
</feature>
<accession>A0A848IT73</accession>
<dbReference type="Pfam" id="PF13630">
    <property type="entry name" value="SdpI"/>
    <property type="match status" value="1"/>
</dbReference>
<dbReference type="Proteomes" id="UP000559010">
    <property type="component" value="Unassembled WGS sequence"/>
</dbReference>
<dbReference type="AlphaFoldDB" id="A0A848IT73"/>
<name>A0A848IT73_9BACT</name>
<feature type="transmembrane region" description="Helical" evidence="1">
    <location>
        <begin position="6"/>
        <end position="27"/>
    </location>
</feature>
<sequence length="118" mass="13578">MNFNFQSVLFIVLSLTGLSMIIAGLIMKKWPPKTPNWAYGYRSKSVMNSQEKWDFAQKYSSKELLGWGFSMIVLGLIGSILSINENLEIFISLSIIFASFIISYFKTERAIKQNFPEY</sequence>
<evidence type="ECO:0000256" key="1">
    <source>
        <dbReference type="SAM" id="Phobius"/>
    </source>
</evidence>
<evidence type="ECO:0000313" key="2">
    <source>
        <dbReference type="EMBL" id="NMM47537.1"/>
    </source>
</evidence>
<keyword evidence="3" id="KW-1185">Reference proteome</keyword>
<dbReference type="EMBL" id="JABBNU010000002">
    <property type="protein sequence ID" value="NMM47537.1"/>
    <property type="molecule type" value="Genomic_DNA"/>
</dbReference>
<gene>
    <name evidence="2" type="ORF">HH304_03935</name>
</gene>
<reference evidence="2 3" key="1">
    <citation type="submission" date="2020-04" db="EMBL/GenBank/DDBJ databases">
        <title>Flammeovirgaceae bacterium KN852 isolated from deep sea.</title>
        <authorList>
            <person name="Zhang D.-C."/>
        </authorList>
    </citation>
    <scope>NUCLEOTIDE SEQUENCE [LARGE SCALE GENOMIC DNA]</scope>
    <source>
        <strain evidence="2 3">KN852</strain>
    </source>
</reference>
<keyword evidence="1" id="KW-1133">Transmembrane helix</keyword>
<evidence type="ECO:0000313" key="3">
    <source>
        <dbReference type="Proteomes" id="UP000559010"/>
    </source>
</evidence>
<keyword evidence="1" id="KW-0812">Transmembrane</keyword>
<feature type="transmembrane region" description="Helical" evidence="1">
    <location>
        <begin position="89"/>
        <end position="105"/>
    </location>
</feature>
<keyword evidence="1" id="KW-0472">Membrane</keyword>
<organism evidence="2 3">
    <name type="scientific">Marinigracilibium pacificum</name>
    <dbReference type="NCBI Taxonomy" id="2729599"/>
    <lineage>
        <taxon>Bacteria</taxon>
        <taxon>Pseudomonadati</taxon>
        <taxon>Bacteroidota</taxon>
        <taxon>Cytophagia</taxon>
        <taxon>Cytophagales</taxon>
        <taxon>Flammeovirgaceae</taxon>
        <taxon>Marinigracilibium</taxon>
    </lineage>
</organism>
<dbReference type="InterPro" id="IPR025962">
    <property type="entry name" value="SdpI/YhfL"/>
</dbReference>